<dbReference type="GO" id="GO:0008233">
    <property type="term" value="F:peptidase activity"/>
    <property type="evidence" value="ECO:0007669"/>
    <property type="project" value="UniProtKB-KW"/>
</dbReference>
<gene>
    <name evidence="2" type="ORF">WKV44_06665</name>
</gene>
<protein>
    <submittedName>
        <fullName evidence="2">PrsW family glutamic-type intramembrane protease</fullName>
        <ecNumber evidence="2">3.4.-.-</ecNumber>
    </submittedName>
</protein>
<feature type="transmembrane region" description="Helical" evidence="1">
    <location>
        <begin position="114"/>
        <end position="134"/>
    </location>
</feature>
<feature type="transmembrane region" description="Helical" evidence="1">
    <location>
        <begin position="85"/>
        <end position="105"/>
    </location>
</feature>
<sequence length="172" mass="19207">MILYTFVLMLPVVVIAFITRQKGAGLVKITVGILLGIISAFAAFYTINSIRIFVSSSILFLIVPFIEELFKLVAVYVFAESNEEYSRTSCFLIPAGFAMLENALLTSPNNMQLLFLRSFTSLPVHLVASGFYIMSLHKMQESEEKVTARLGLAFLSAYGLHTCYNLLIRFLA</sequence>
<keyword evidence="1" id="KW-1133">Transmembrane helix</keyword>
<dbReference type="EC" id="3.4.-.-" evidence="2"/>
<evidence type="ECO:0000256" key="1">
    <source>
        <dbReference type="SAM" id="Phobius"/>
    </source>
</evidence>
<dbReference type="RefSeq" id="WP_420069666.1">
    <property type="nucleotide sequence ID" value="NZ_JBCHKQ010000002.1"/>
</dbReference>
<feature type="transmembrane region" description="Helical" evidence="1">
    <location>
        <begin position="58"/>
        <end position="79"/>
    </location>
</feature>
<feature type="transmembrane region" description="Helical" evidence="1">
    <location>
        <begin position="146"/>
        <end position="167"/>
    </location>
</feature>
<name>A0ABU9UE43_9SPIR</name>
<dbReference type="InterPro" id="IPR026898">
    <property type="entry name" value="PrsW"/>
</dbReference>
<dbReference type="GO" id="GO:0006508">
    <property type="term" value="P:proteolysis"/>
    <property type="evidence" value="ECO:0007669"/>
    <property type="project" value="UniProtKB-KW"/>
</dbReference>
<evidence type="ECO:0000313" key="3">
    <source>
        <dbReference type="Proteomes" id="UP001466331"/>
    </source>
</evidence>
<evidence type="ECO:0000313" key="2">
    <source>
        <dbReference type="EMBL" id="MEM5948220.1"/>
    </source>
</evidence>
<feature type="transmembrane region" description="Helical" evidence="1">
    <location>
        <begin position="26"/>
        <end position="46"/>
    </location>
</feature>
<comment type="caution">
    <text evidence="2">The sequence shown here is derived from an EMBL/GenBank/DDBJ whole genome shotgun (WGS) entry which is preliminary data.</text>
</comment>
<keyword evidence="1" id="KW-0472">Membrane</keyword>
<keyword evidence="2" id="KW-0378">Hydrolase</keyword>
<dbReference type="Proteomes" id="UP001466331">
    <property type="component" value="Unassembled WGS sequence"/>
</dbReference>
<reference evidence="2 3" key="1">
    <citation type="submission" date="2024-03" db="EMBL/GenBank/DDBJ databases">
        <title>Ignisphaera cupida sp. nov., a hyperthermophilic hydrolytic archaeon from a hot spring of Kamchatka, and proposal of Ignisphaeraceae fam. nov.</title>
        <authorList>
            <person name="Podosokorskaya O.A."/>
            <person name="Elcheninov A.G."/>
            <person name="Maltseva A.I."/>
            <person name="Zayulina K.S."/>
            <person name="Novikov A."/>
            <person name="Merkel A.Y."/>
        </authorList>
    </citation>
    <scope>NUCLEOTIDE SEQUENCE [LARGE SCALE GENOMIC DNA]</scope>
    <source>
        <strain evidence="2 3">38H-sp</strain>
    </source>
</reference>
<proteinExistence type="predicted"/>
<keyword evidence="3" id="KW-1185">Reference proteome</keyword>
<accession>A0ABU9UE43</accession>
<keyword evidence="1" id="KW-0812">Transmembrane</keyword>
<keyword evidence="2" id="KW-0645">Protease</keyword>
<dbReference type="Pfam" id="PF13367">
    <property type="entry name" value="PrsW-protease"/>
    <property type="match status" value="1"/>
</dbReference>
<organism evidence="2 3">
    <name type="scientific">Rarispira pelagica</name>
    <dbReference type="NCBI Taxonomy" id="3141764"/>
    <lineage>
        <taxon>Bacteria</taxon>
        <taxon>Pseudomonadati</taxon>
        <taxon>Spirochaetota</taxon>
        <taxon>Spirochaetia</taxon>
        <taxon>Winmispirales</taxon>
        <taxon>Winmispiraceae</taxon>
        <taxon>Rarispira</taxon>
    </lineage>
</organism>
<dbReference type="EMBL" id="JBCHKQ010000002">
    <property type="protein sequence ID" value="MEM5948220.1"/>
    <property type="molecule type" value="Genomic_DNA"/>
</dbReference>